<dbReference type="RefSeq" id="WP_154765908.1">
    <property type="nucleotide sequence ID" value="NZ_WMBT01000017.1"/>
</dbReference>
<evidence type="ECO:0000256" key="1">
    <source>
        <dbReference type="SAM" id="SignalP"/>
    </source>
</evidence>
<keyword evidence="1" id="KW-0732">Signal</keyword>
<reference evidence="2 3" key="1">
    <citation type="submission" date="2019-11" db="EMBL/GenBank/DDBJ databases">
        <authorList>
            <person name="Lang L."/>
        </authorList>
    </citation>
    <scope>NUCLEOTIDE SEQUENCE [LARGE SCALE GENOMIC DNA]</scope>
    <source>
        <strain evidence="2 3">YIM 132242</strain>
    </source>
</reference>
<accession>A0A6L6HUI0</accession>
<comment type="caution">
    <text evidence="2">The sequence shown here is derived from an EMBL/GenBank/DDBJ whole genome shotgun (WGS) entry which is preliminary data.</text>
</comment>
<gene>
    <name evidence="2" type="ORF">GIY56_16205</name>
</gene>
<feature type="signal peptide" evidence="1">
    <location>
        <begin position="1"/>
        <end position="18"/>
    </location>
</feature>
<dbReference type="AlphaFoldDB" id="A0A6L6HUI0"/>
<evidence type="ECO:0000313" key="3">
    <source>
        <dbReference type="Proteomes" id="UP000481417"/>
    </source>
</evidence>
<proteinExistence type="predicted"/>
<sequence>MKWVITGILAVSGAAALAGGTMTISNDNGEAPAAMTMPSEAMEEAGYLTFSFSTGGSPVALDPSKAQSDMPVDMAQANDPAGQPGYMTFSNDGNKPDGGFYITHGGCNAPRRPEIEHYDIAGAASLRFLESAYIHQVAASIEAADGKCTCELRFPSWDGAMNELNNRFAKLPDDESSAWVRDYAGTERSRLTREVGKLCKAQGVY</sequence>
<keyword evidence="3" id="KW-1185">Reference proteome</keyword>
<dbReference type="Proteomes" id="UP000481417">
    <property type="component" value="Unassembled WGS sequence"/>
</dbReference>
<organism evidence="2 3">
    <name type="scientific">Paracoccus lichenicola</name>
    <dbReference type="NCBI Taxonomy" id="2665644"/>
    <lineage>
        <taxon>Bacteria</taxon>
        <taxon>Pseudomonadati</taxon>
        <taxon>Pseudomonadota</taxon>
        <taxon>Alphaproteobacteria</taxon>
        <taxon>Rhodobacterales</taxon>
        <taxon>Paracoccaceae</taxon>
        <taxon>Paracoccus</taxon>
    </lineage>
</organism>
<name>A0A6L6HUI0_9RHOB</name>
<protein>
    <submittedName>
        <fullName evidence="2">Uncharacterized protein</fullName>
    </submittedName>
</protein>
<feature type="chain" id="PRO_5026734979" evidence="1">
    <location>
        <begin position="19"/>
        <end position="205"/>
    </location>
</feature>
<evidence type="ECO:0000313" key="2">
    <source>
        <dbReference type="EMBL" id="MTE01833.1"/>
    </source>
</evidence>
<dbReference type="EMBL" id="WMBT01000017">
    <property type="protein sequence ID" value="MTE01833.1"/>
    <property type="molecule type" value="Genomic_DNA"/>
</dbReference>